<evidence type="ECO:0000313" key="2">
    <source>
        <dbReference type="EMBL" id="MBX7459060.1"/>
    </source>
</evidence>
<evidence type="ECO:0000256" key="1">
    <source>
        <dbReference type="SAM" id="SignalP"/>
    </source>
</evidence>
<dbReference type="Proteomes" id="UP000783253">
    <property type="component" value="Unassembled WGS sequence"/>
</dbReference>
<feature type="chain" id="PRO_5047058230" description="Erythromycin esterase family protein" evidence="1">
    <location>
        <begin position="22"/>
        <end position="408"/>
    </location>
</feature>
<accession>A0ABS7J3B2</accession>
<keyword evidence="3" id="KW-1185">Reference proteome</keyword>
<evidence type="ECO:0008006" key="4">
    <source>
        <dbReference type="Google" id="ProtNLM"/>
    </source>
</evidence>
<dbReference type="RefSeq" id="WP_221574461.1">
    <property type="nucleotide sequence ID" value="NZ_JAIGNK010000004.1"/>
</dbReference>
<gene>
    <name evidence="2" type="ORF">K3152_12440</name>
</gene>
<comment type="caution">
    <text evidence="2">The sequence shown here is derived from an EMBL/GenBank/DDBJ whole genome shotgun (WGS) entry which is preliminary data.</text>
</comment>
<protein>
    <recommendedName>
        <fullName evidence="4">Erythromycin esterase family protein</fullName>
    </recommendedName>
</protein>
<dbReference type="EMBL" id="JAIGNK010000004">
    <property type="protein sequence ID" value="MBX7459060.1"/>
    <property type="molecule type" value="Genomic_DNA"/>
</dbReference>
<organism evidence="2 3">
    <name type="scientific">Qipengyuania polymorpha</name>
    <dbReference type="NCBI Taxonomy" id="2867234"/>
    <lineage>
        <taxon>Bacteria</taxon>
        <taxon>Pseudomonadati</taxon>
        <taxon>Pseudomonadota</taxon>
        <taxon>Alphaproteobacteria</taxon>
        <taxon>Sphingomonadales</taxon>
        <taxon>Erythrobacteraceae</taxon>
        <taxon>Qipengyuania</taxon>
    </lineage>
</organism>
<sequence>MMRLTMLVALSLGLAATPALAQEETAPEPTIAPIALGIDADGLSGPGADIIREEMAQSQFVMVGEDHGYAGAPQFLGALAAEGADLGFDNYAIEVGPYSTAWLRDVLADGGPDALAKALKGRPLALPFLGNREEAEAAMGFLGEGKLWGVDQEFIGSPLVHLELLGEGGDPALLGDLTRREQEAFSTGNQQAVLMFSMTDAEWDALEGAFAGNESALDRLAQLRRSATVYKHWVTGRGLDNNLDRIEIIREYFLDAYRAAEAREGKPPRVLMKFGATHGSRATTPMNTFDLGPLIEGMAAANGMEALHIAYLPLAGKQLATMPSPDGFFTIKDTDGTKLRALLVQAGVDIAPIEADKGHFLIPTEPVKRALRNKGLAELDGMTRFVVLGFDYILTTSAGVPATPLAER</sequence>
<reference evidence="2 3" key="1">
    <citation type="submission" date="2021-08" db="EMBL/GenBank/DDBJ databases">
        <title>Comparative Genomics Analysis of the Genus Qipengyuania Reveals Extensive Genetic Diversity and Metabolic Versatility, Including the Description of Fifteen Novel Species.</title>
        <authorList>
            <person name="Liu Y."/>
        </authorList>
    </citation>
    <scope>NUCLEOTIDE SEQUENCE [LARGE SCALE GENOMIC DNA]</scope>
    <source>
        <strain evidence="2 3">1NDH17</strain>
    </source>
</reference>
<evidence type="ECO:0000313" key="3">
    <source>
        <dbReference type="Proteomes" id="UP000783253"/>
    </source>
</evidence>
<proteinExistence type="predicted"/>
<name>A0ABS7J3B2_9SPHN</name>
<keyword evidence="1" id="KW-0732">Signal</keyword>
<feature type="signal peptide" evidence="1">
    <location>
        <begin position="1"/>
        <end position="21"/>
    </location>
</feature>